<organism evidence="1 2">
    <name type="scientific">Actinomadura harenae</name>
    <dbReference type="NCBI Taxonomy" id="2483351"/>
    <lineage>
        <taxon>Bacteria</taxon>
        <taxon>Bacillati</taxon>
        <taxon>Actinomycetota</taxon>
        <taxon>Actinomycetes</taxon>
        <taxon>Streptosporangiales</taxon>
        <taxon>Thermomonosporaceae</taxon>
        <taxon>Actinomadura</taxon>
    </lineage>
</organism>
<evidence type="ECO:0000313" key="2">
    <source>
        <dbReference type="Proteomes" id="UP000282674"/>
    </source>
</evidence>
<proteinExistence type="predicted"/>
<accession>A0A3M2LX85</accession>
<protein>
    <submittedName>
        <fullName evidence="1">Uncharacterized protein</fullName>
    </submittedName>
</protein>
<dbReference type="AlphaFoldDB" id="A0A3M2LX85"/>
<evidence type="ECO:0000313" key="1">
    <source>
        <dbReference type="EMBL" id="RMI42009.1"/>
    </source>
</evidence>
<gene>
    <name evidence="1" type="ORF">EBO15_21280</name>
</gene>
<dbReference type="EMBL" id="RFFG01000037">
    <property type="protein sequence ID" value="RMI42009.1"/>
    <property type="molecule type" value="Genomic_DNA"/>
</dbReference>
<name>A0A3M2LX85_9ACTN</name>
<keyword evidence="2" id="KW-1185">Reference proteome</keyword>
<sequence length="143" mass="15936">MVSLLTHRRIRSLKVGADTYRWWSGHVHTRGAPDTCREVVRIAREDRRGRVLRVTFRPGPGLHVNDGYPMHDGLIWRAADDVSLNLHLPSVARAILDAAVEHGWDAASALDLDGWDLLDAVVAHLPPKQEGEQEGDPEGEREG</sequence>
<reference evidence="1 2" key="1">
    <citation type="submission" date="2018-10" db="EMBL/GenBank/DDBJ databases">
        <title>Isolation from soil.</title>
        <authorList>
            <person name="Hu J."/>
        </authorList>
    </citation>
    <scope>NUCLEOTIDE SEQUENCE [LARGE SCALE GENOMIC DNA]</scope>
    <source>
        <strain evidence="1 2">NEAU-Ht49</strain>
    </source>
</reference>
<dbReference type="Proteomes" id="UP000282674">
    <property type="component" value="Unassembled WGS sequence"/>
</dbReference>
<comment type="caution">
    <text evidence="1">The sequence shown here is derived from an EMBL/GenBank/DDBJ whole genome shotgun (WGS) entry which is preliminary data.</text>
</comment>